<keyword evidence="3" id="KW-1185">Reference proteome</keyword>
<evidence type="ECO:0000256" key="1">
    <source>
        <dbReference type="SAM" id="MobiDB-lite"/>
    </source>
</evidence>
<name>A0A136J485_9PEZI</name>
<dbReference type="AlphaFoldDB" id="A0A136J485"/>
<evidence type="ECO:0000313" key="3">
    <source>
        <dbReference type="Proteomes" id="UP000070501"/>
    </source>
</evidence>
<dbReference type="Proteomes" id="UP000070501">
    <property type="component" value="Unassembled WGS sequence"/>
</dbReference>
<proteinExistence type="predicted"/>
<evidence type="ECO:0000313" key="2">
    <source>
        <dbReference type="EMBL" id="KXJ91985.1"/>
    </source>
</evidence>
<feature type="compositionally biased region" description="Low complexity" evidence="1">
    <location>
        <begin position="237"/>
        <end position="255"/>
    </location>
</feature>
<sequence length="306" mass="33319">MQGQFADNNSLQEDAGTRELQHAAAPNAEDKDEAQQAETAALQVPHRLLRSLTPDDTRIDVMHSGRIAFLLCTAVVVLIVWSCDGGGDGLTTLCSPRYTQFLRWTAHCGSPSQPLDNHRHELLPQYLVPKGSRSVTSEWLHGEDTLTGGTQRTLCTYESHVNPGGARSAIACPQFLPLDVPRLSRHTHASPGPQYISMLTRASHPTTTANMQSSRFQTIRAHFSAAGVRSSFRRHSSTSSASSRNSFLSSASSTSPSKTAVNAVLFRQPSIVDLEAERRSSGAALDMLEPRPIVYWGGVEERMGSL</sequence>
<feature type="region of interest" description="Disordered" evidence="1">
    <location>
        <begin position="1"/>
        <end position="39"/>
    </location>
</feature>
<dbReference type="EMBL" id="KQ964249">
    <property type="protein sequence ID" value="KXJ91985.1"/>
    <property type="molecule type" value="Genomic_DNA"/>
</dbReference>
<protein>
    <submittedName>
        <fullName evidence="2">Uncharacterized protein</fullName>
    </submittedName>
</protein>
<organism evidence="2 3">
    <name type="scientific">Microdochium bolleyi</name>
    <dbReference type="NCBI Taxonomy" id="196109"/>
    <lineage>
        <taxon>Eukaryota</taxon>
        <taxon>Fungi</taxon>
        <taxon>Dikarya</taxon>
        <taxon>Ascomycota</taxon>
        <taxon>Pezizomycotina</taxon>
        <taxon>Sordariomycetes</taxon>
        <taxon>Xylariomycetidae</taxon>
        <taxon>Xylariales</taxon>
        <taxon>Microdochiaceae</taxon>
        <taxon>Microdochium</taxon>
    </lineage>
</organism>
<accession>A0A136J485</accession>
<feature type="region of interest" description="Disordered" evidence="1">
    <location>
        <begin position="232"/>
        <end position="255"/>
    </location>
</feature>
<gene>
    <name evidence="2" type="ORF">Micbo1qcDRAFT_174996</name>
</gene>
<reference evidence="3" key="1">
    <citation type="submission" date="2016-02" db="EMBL/GenBank/DDBJ databases">
        <title>Draft genome sequence of Microdochium bolleyi, a fungal endophyte of beachgrass.</title>
        <authorList>
            <consortium name="DOE Joint Genome Institute"/>
            <person name="David A.S."/>
            <person name="May G."/>
            <person name="Haridas S."/>
            <person name="Lim J."/>
            <person name="Wang M."/>
            <person name="Labutti K."/>
            <person name="Lipzen A."/>
            <person name="Barry K."/>
            <person name="Grigoriev I.V."/>
        </authorList>
    </citation>
    <scope>NUCLEOTIDE SEQUENCE [LARGE SCALE GENOMIC DNA]</scope>
    <source>
        <strain evidence="3">J235TASD1</strain>
    </source>
</reference>
<dbReference type="InParanoid" id="A0A136J485"/>
<feature type="compositionally biased region" description="Polar residues" evidence="1">
    <location>
        <begin position="1"/>
        <end position="12"/>
    </location>
</feature>
<dbReference type="OrthoDB" id="5206390at2759"/>